<organism evidence="1 2">
    <name type="scientific">Paracidovorax cattleyae</name>
    <dbReference type="NCBI Taxonomy" id="80868"/>
    <lineage>
        <taxon>Bacteria</taxon>
        <taxon>Pseudomonadati</taxon>
        <taxon>Pseudomonadota</taxon>
        <taxon>Betaproteobacteria</taxon>
        <taxon>Burkholderiales</taxon>
        <taxon>Comamonadaceae</taxon>
        <taxon>Paracidovorax</taxon>
    </lineage>
</organism>
<evidence type="ECO:0000313" key="1">
    <source>
        <dbReference type="EMBL" id="SDP32062.1"/>
    </source>
</evidence>
<accession>A0A1H0RRA9</accession>
<keyword evidence="2" id="KW-1185">Reference proteome</keyword>
<gene>
    <name evidence="1" type="ORF">SAMN04489708_110203</name>
</gene>
<proteinExistence type="predicted"/>
<name>A0A1H0RRA9_9BURK</name>
<dbReference type="AlphaFoldDB" id="A0A1H0RRA9"/>
<evidence type="ECO:0000313" key="2">
    <source>
        <dbReference type="Proteomes" id="UP000199317"/>
    </source>
</evidence>
<dbReference type="OrthoDB" id="8686404at2"/>
<dbReference type="Proteomes" id="UP000199317">
    <property type="component" value="Unassembled WGS sequence"/>
</dbReference>
<reference evidence="2" key="1">
    <citation type="submission" date="2016-10" db="EMBL/GenBank/DDBJ databases">
        <authorList>
            <person name="Varghese N."/>
            <person name="Submissions S."/>
        </authorList>
    </citation>
    <scope>NUCLEOTIDE SEQUENCE [LARGE SCALE GENOMIC DNA]</scope>
    <source>
        <strain evidence="2">DSM 17101</strain>
    </source>
</reference>
<sequence length="102" mass="10846">MSETATLAYTVALCDFPELPQRERTAAEARYARVLERQLGGPEGVAGSLAAVQRLQDGDKAPEGADPMATINRWARAAASARTAGMQGLGESEGAYFEVRMS</sequence>
<dbReference type="RefSeq" id="WP_092834438.1">
    <property type="nucleotide sequence ID" value="NZ_CP028290.1"/>
</dbReference>
<protein>
    <submittedName>
        <fullName evidence="1">Uncharacterized protein</fullName>
    </submittedName>
</protein>
<dbReference type="EMBL" id="FNJL01000010">
    <property type="protein sequence ID" value="SDP32062.1"/>
    <property type="molecule type" value="Genomic_DNA"/>
</dbReference>